<name>A0A975J1X4_9BACT</name>
<dbReference type="Pfam" id="PF18417">
    <property type="entry name" value="LodA_C"/>
    <property type="match status" value="1"/>
</dbReference>
<keyword evidence="4" id="KW-1185">Reference proteome</keyword>
<evidence type="ECO:0000313" key="3">
    <source>
        <dbReference type="EMBL" id="QUE52491.1"/>
    </source>
</evidence>
<feature type="domain" description="L-lysine epsilon oxidase C-terminal" evidence="2">
    <location>
        <begin position="368"/>
        <end position="518"/>
    </location>
</feature>
<feature type="domain" description="L-Lysine epsilon oxidase N-terminal" evidence="1">
    <location>
        <begin position="18"/>
        <end position="238"/>
    </location>
</feature>
<dbReference type="RefSeq" id="WP_211633593.1">
    <property type="nucleotide sequence ID" value="NZ_CP073100.1"/>
</dbReference>
<proteinExistence type="predicted"/>
<dbReference type="AlphaFoldDB" id="A0A975J1X4"/>
<dbReference type="EMBL" id="CP073100">
    <property type="protein sequence ID" value="QUE52491.1"/>
    <property type="molecule type" value="Genomic_DNA"/>
</dbReference>
<dbReference type="Pfam" id="PF17990">
    <property type="entry name" value="LodA_N"/>
    <property type="match status" value="1"/>
</dbReference>
<dbReference type="KEGG" id="lamb:KBB96_06250"/>
<organism evidence="3 4">
    <name type="scientific">Luteolibacter ambystomatis</name>
    <dbReference type="NCBI Taxonomy" id="2824561"/>
    <lineage>
        <taxon>Bacteria</taxon>
        <taxon>Pseudomonadati</taxon>
        <taxon>Verrucomicrobiota</taxon>
        <taxon>Verrucomicrobiia</taxon>
        <taxon>Verrucomicrobiales</taxon>
        <taxon>Verrucomicrobiaceae</taxon>
        <taxon>Luteolibacter</taxon>
    </lineage>
</organism>
<evidence type="ECO:0000259" key="2">
    <source>
        <dbReference type="Pfam" id="PF18417"/>
    </source>
</evidence>
<dbReference type="InterPro" id="IPR033798">
    <property type="entry name" value="LodA-like"/>
</dbReference>
<accession>A0A975J1X4</accession>
<protein>
    <submittedName>
        <fullName evidence="3">LodA/GoxA family CTQ-dependent oxidase</fullName>
    </submittedName>
</protein>
<dbReference type="Proteomes" id="UP000676169">
    <property type="component" value="Chromosome"/>
</dbReference>
<dbReference type="CDD" id="cd14731">
    <property type="entry name" value="LodA_like_1"/>
    <property type="match status" value="1"/>
</dbReference>
<reference evidence="3" key="1">
    <citation type="submission" date="2021-04" db="EMBL/GenBank/DDBJ databases">
        <title>Luteolibacter sp. 32A isolated from the skin of an Anderson's salamander (Ambystoma andersonii).</title>
        <authorList>
            <person name="Spergser J."/>
            <person name="Busse H.-J."/>
        </authorList>
    </citation>
    <scope>NUCLEOTIDE SEQUENCE</scope>
    <source>
        <strain evidence="3">32A</strain>
    </source>
</reference>
<dbReference type="InterPro" id="IPR041168">
    <property type="entry name" value="LodA_N"/>
</dbReference>
<evidence type="ECO:0000313" key="4">
    <source>
        <dbReference type="Proteomes" id="UP000676169"/>
    </source>
</evidence>
<evidence type="ECO:0000259" key="1">
    <source>
        <dbReference type="Pfam" id="PF17990"/>
    </source>
</evidence>
<gene>
    <name evidence="3" type="ORF">KBB96_06250</name>
</gene>
<dbReference type="InterPro" id="IPR041173">
    <property type="entry name" value="LodA_C"/>
</dbReference>
<sequence length="657" mass="73288">MSDTTSCQDSVIVRAAIHPAIGVARVGDAETAYYIGPEVTDPLPGANSGHHRTTTGELKRQAALFRIYGYNAAGEVVRELTADDADIQWTAHVANRKADWFRFITAMDIPETHDLTVPRRNAAVKGADREKLVIDPGPRTITGRNVSGGAEHRFDTGTFTGVVVPLGELQTDEQGRLLFLGGHGVSASPSGAPPFNPADPDTFNNADDWYDDMSDGPVDATVSISGRSIPVEGAWVLCAPPNYAPDVIGWRTLYDLLVDTYIDAGTLPLPGTTSFTRDILPLLQRLSNLQWVNKGFAAMYGRGRPMDFEDREFIRTLSLSGQDGEPYEELRRTIFNTFRPFDNEVNEPRLWPWIYGDDFGGELFSPSPNTMLALPQLQQLHLQRWVNGVFDDDWHPAHTPPRTLAEVPLAEQPAMLDKAALHYCLADAFHPGCETTWPMRHSTLYGSPFRIRRRQTAEPAGEYGSTLDQQEALSLTGPLYAQGPGDITRWMGLPWQGDTAYCRSGYDPQYDPFLPTFWAARVPNWVLTQEDYEIVMNESLPRPQRIAAYNRRAYWFRSIDQAPDIPARMEKMVAEFGAQGIVEAQPGIVDDPDFPAIIYVENLSESRKQQFAAATESLQMLRAAAPANSWQEKLHTAGWDSEEHLREAVNLRARRKS</sequence>